<dbReference type="InParanoid" id="A0A401GGP6"/>
<dbReference type="SUPFAM" id="SSF47592">
    <property type="entry name" value="SWIB/MDM2 domain"/>
    <property type="match status" value="1"/>
</dbReference>
<name>A0A401GGP6_9APHY</name>
<feature type="region of interest" description="Disordered" evidence="1">
    <location>
        <begin position="65"/>
        <end position="185"/>
    </location>
</feature>
<dbReference type="InterPro" id="IPR003121">
    <property type="entry name" value="SWIB_MDM2_domain"/>
</dbReference>
<evidence type="ECO:0000259" key="2">
    <source>
        <dbReference type="PROSITE" id="PS51925"/>
    </source>
</evidence>
<dbReference type="AlphaFoldDB" id="A0A401GGP6"/>
<dbReference type="PROSITE" id="PS51925">
    <property type="entry name" value="SWIB_MDM2"/>
    <property type="match status" value="1"/>
</dbReference>
<evidence type="ECO:0000256" key="1">
    <source>
        <dbReference type="SAM" id="MobiDB-lite"/>
    </source>
</evidence>
<feature type="compositionally biased region" description="Acidic residues" evidence="1">
    <location>
        <begin position="87"/>
        <end position="103"/>
    </location>
</feature>
<dbReference type="SMART" id="SM00151">
    <property type="entry name" value="SWIB"/>
    <property type="match status" value="1"/>
</dbReference>
<keyword evidence="4" id="KW-1185">Reference proteome</keyword>
<dbReference type="InterPro" id="IPR019835">
    <property type="entry name" value="SWIB_domain"/>
</dbReference>
<proteinExistence type="predicted"/>
<feature type="compositionally biased region" description="Low complexity" evidence="1">
    <location>
        <begin position="132"/>
        <end position="141"/>
    </location>
</feature>
<feature type="compositionally biased region" description="Basic and acidic residues" evidence="1">
    <location>
        <begin position="75"/>
        <end position="86"/>
    </location>
</feature>
<feature type="domain" description="DM2" evidence="2">
    <location>
        <begin position="182"/>
        <end position="259"/>
    </location>
</feature>
<comment type="caution">
    <text evidence="3">The sequence shown here is derived from an EMBL/GenBank/DDBJ whole genome shotgun (WGS) entry which is preliminary data.</text>
</comment>
<dbReference type="Proteomes" id="UP000287166">
    <property type="component" value="Unassembled WGS sequence"/>
</dbReference>
<dbReference type="STRING" id="139825.A0A401GGP6"/>
<dbReference type="PANTHER" id="PTHR13844">
    <property type="entry name" value="SWI/SNF-RELATED MATRIX-ASSOCIATED ACTIN-DEPENDENT REGULATOR OF CHROMATIN SUBFAMILY D"/>
    <property type="match status" value="1"/>
</dbReference>
<dbReference type="Gene3D" id="1.10.245.10">
    <property type="entry name" value="SWIB/MDM2 domain"/>
    <property type="match status" value="1"/>
</dbReference>
<organism evidence="3 4">
    <name type="scientific">Sparassis crispa</name>
    <dbReference type="NCBI Taxonomy" id="139825"/>
    <lineage>
        <taxon>Eukaryota</taxon>
        <taxon>Fungi</taxon>
        <taxon>Dikarya</taxon>
        <taxon>Basidiomycota</taxon>
        <taxon>Agaricomycotina</taxon>
        <taxon>Agaricomycetes</taxon>
        <taxon>Polyporales</taxon>
        <taxon>Sparassidaceae</taxon>
        <taxon>Sparassis</taxon>
    </lineage>
</organism>
<evidence type="ECO:0000313" key="3">
    <source>
        <dbReference type="EMBL" id="GBE81291.1"/>
    </source>
</evidence>
<gene>
    <name evidence="3" type="ORF">SCP_0310180</name>
</gene>
<dbReference type="CDD" id="cd10567">
    <property type="entry name" value="SWIB-MDM2_like"/>
    <property type="match status" value="1"/>
</dbReference>
<dbReference type="OrthoDB" id="10251073at2759"/>
<dbReference type="RefSeq" id="XP_027612204.1">
    <property type="nucleotide sequence ID" value="XM_027756403.1"/>
</dbReference>
<evidence type="ECO:0000313" key="4">
    <source>
        <dbReference type="Proteomes" id="UP000287166"/>
    </source>
</evidence>
<accession>A0A401GGP6</accession>
<dbReference type="InterPro" id="IPR036885">
    <property type="entry name" value="SWIB_MDM2_dom_sf"/>
</dbReference>
<protein>
    <recommendedName>
        <fullName evidence="2">DM2 domain-containing protein</fullName>
    </recommendedName>
</protein>
<reference evidence="3 4" key="1">
    <citation type="journal article" date="2018" name="Sci. Rep.">
        <title>Genome sequence of the cauliflower mushroom Sparassis crispa (Hanabiratake) and its association with beneficial usage.</title>
        <authorList>
            <person name="Kiyama R."/>
            <person name="Furutani Y."/>
            <person name="Kawaguchi K."/>
            <person name="Nakanishi T."/>
        </authorList>
    </citation>
    <scope>NUCLEOTIDE SEQUENCE [LARGE SCALE GENOMIC DNA]</scope>
</reference>
<sequence length="260" mass="28683">MSFEVNSLEHTIREILSAPGTNLETISAKRVRKQLLELVPSLTPELVKENKDEIDVLIGAVFRQVKDDGEEPEEDSRARGGKRSMDGEDSTNGDVYEGEEEEVTPPPKAKKARKGGLTDAELARQLSHEINGRPARASAARGRGGGAKRGGKRGAKSAATVDTDGEGDEGGDKKPKKKRGGGFQKEYKLDEPLSALLNVEKLSRPQVVKQLWDYIKAHNLQNPENKKEIICDDNFKAIFNVDKIDMFKMNKVLGQHLDEP</sequence>
<dbReference type="GeneID" id="38778208"/>
<dbReference type="EMBL" id="BFAD01000003">
    <property type="protein sequence ID" value="GBE81291.1"/>
    <property type="molecule type" value="Genomic_DNA"/>
</dbReference>
<dbReference type="Pfam" id="PF02201">
    <property type="entry name" value="SWIB"/>
    <property type="match status" value="1"/>
</dbReference>